<dbReference type="SUPFAM" id="SSF55486">
    <property type="entry name" value="Metalloproteases ('zincins'), catalytic domain"/>
    <property type="match status" value="1"/>
</dbReference>
<evidence type="ECO:0000256" key="1">
    <source>
        <dbReference type="SAM" id="SignalP"/>
    </source>
</evidence>
<feature type="chain" id="PRO_5011458246" evidence="1">
    <location>
        <begin position="23"/>
        <end position="283"/>
    </location>
</feature>
<reference evidence="2 3" key="1">
    <citation type="submission" date="2016-10" db="EMBL/GenBank/DDBJ databases">
        <authorList>
            <person name="de Groot N.N."/>
        </authorList>
    </citation>
    <scope>NUCLEOTIDE SEQUENCE [LARGE SCALE GENOMIC DNA]</scope>
    <source>
        <strain evidence="2 3">DSM 22900</strain>
    </source>
</reference>
<dbReference type="NCBIfam" id="TIGR04549">
    <property type="entry name" value="LP_HExxH_w_tonB"/>
    <property type="match status" value="1"/>
</dbReference>
<proteinExistence type="predicted"/>
<keyword evidence="2" id="KW-0449">Lipoprotein</keyword>
<evidence type="ECO:0000313" key="3">
    <source>
        <dbReference type="Proteomes" id="UP000199577"/>
    </source>
</evidence>
<dbReference type="OrthoDB" id="1113652at2"/>
<dbReference type="RefSeq" id="WP_090969943.1">
    <property type="nucleotide sequence ID" value="NZ_FOLL01000001.1"/>
</dbReference>
<organism evidence="2 3">
    <name type="scientific">Parapedobacter composti</name>
    <dbReference type="NCBI Taxonomy" id="623281"/>
    <lineage>
        <taxon>Bacteria</taxon>
        <taxon>Pseudomonadati</taxon>
        <taxon>Bacteroidota</taxon>
        <taxon>Sphingobacteriia</taxon>
        <taxon>Sphingobacteriales</taxon>
        <taxon>Sphingobacteriaceae</taxon>
        <taxon>Parapedobacter</taxon>
    </lineage>
</organism>
<sequence>MTAYQDFSKIAAIVLASLLFFAGGCQPEAPIPYEPYEETPPPDDPTDLAIYQLQKEYQTKIIYRYDRRYKSADAFAVPPRQELVLPYIENVIRKLFIAPYDRQRTDFMREHMPIEMIMFGTSMDYVEGGERNFSASGLAYGLSRVIITGVNDYDMANASWLRGQYATLHHEFAHVLDKIYGRPIGFDEVSKGLYAGGTAYGAFSQAEARSRGFWRNYGMTNESEDFATWVDGLMTTPKEEVMEIVEANDYLKQKYLLVYNFYLDKGIDIHVLQEYLQDILTNL</sequence>
<gene>
    <name evidence="2" type="ORF">SAMN05421747_10157</name>
</gene>
<feature type="signal peptide" evidence="1">
    <location>
        <begin position="1"/>
        <end position="22"/>
    </location>
</feature>
<accession>A0A1I1DY61</accession>
<dbReference type="STRING" id="623281.SAMN05421747_10157"/>
<dbReference type="InterPro" id="IPR030890">
    <property type="entry name" value="LP_HExxH_w_TonB"/>
</dbReference>
<dbReference type="EMBL" id="FOLL01000001">
    <property type="protein sequence ID" value="SFB77938.1"/>
    <property type="molecule type" value="Genomic_DNA"/>
</dbReference>
<dbReference type="AlphaFoldDB" id="A0A1I1DY61"/>
<keyword evidence="3" id="KW-1185">Reference proteome</keyword>
<name>A0A1I1DY61_9SPHI</name>
<dbReference type="GO" id="GO:0016787">
    <property type="term" value="F:hydrolase activity"/>
    <property type="evidence" value="ECO:0007669"/>
    <property type="project" value="UniProtKB-KW"/>
</dbReference>
<dbReference type="Pfam" id="PF15890">
    <property type="entry name" value="Peptidase_Mx1"/>
    <property type="match status" value="1"/>
</dbReference>
<protein>
    <submittedName>
        <fullName evidence="2">Substrate import-associated zinc metallohydrolase lipoprotein</fullName>
    </submittedName>
</protein>
<keyword evidence="2" id="KW-0378">Hydrolase</keyword>
<dbReference type="Gene3D" id="3.40.390.70">
    <property type="match status" value="1"/>
</dbReference>
<evidence type="ECO:0000313" key="2">
    <source>
        <dbReference type="EMBL" id="SFB77938.1"/>
    </source>
</evidence>
<keyword evidence="1" id="KW-0732">Signal</keyword>
<dbReference type="Proteomes" id="UP000199577">
    <property type="component" value="Unassembled WGS sequence"/>
</dbReference>